<evidence type="ECO:0000313" key="17">
    <source>
        <dbReference type="EMBL" id="EGO64424.1"/>
    </source>
</evidence>
<keyword evidence="6" id="KW-0698">rRNA processing</keyword>
<evidence type="ECO:0000256" key="10">
    <source>
        <dbReference type="ARBA" id="ARBA00022723"/>
    </source>
</evidence>
<keyword evidence="12" id="KW-0255">Endonuclease</keyword>
<keyword evidence="13" id="KW-0378">Hydrolase</keyword>
<keyword evidence="11" id="KW-0699">rRNA-binding</keyword>
<dbReference type="NCBIfam" id="TIGR00757">
    <property type="entry name" value="RNaseEG"/>
    <property type="match status" value="1"/>
</dbReference>
<dbReference type="GO" id="GO:0019843">
    <property type="term" value="F:rRNA binding"/>
    <property type="evidence" value="ECO:0007669"/>
    <property type="project" value="UniProtKB-KW"/>
</dbReference>
<evidence type="ECO:0000256" key="12">
    <source>
        <dbReference type="ARBA" id="ARBA00022759"/>
    </source>
</evidence>
<dbReference type="InterPro" id="IPR048583">
    <property type="entry name" value="RNase_E_G_thioredoxin-like"/>
</dbReference>
<evidence type="ECO:0000256" key="1">
    <source>
        <dbReference type="ARBA" id="ARBA00001946"/>
    </source>
</evidence>
<evidence type="ECO:0000256" key="6">
    <source>
        <dbReference type="ARBA" id="ARBA00022552"/>
    </source>
</evidence>
<dbReference type="EMBL" id="AFGF01000056">
    <property type="protein sequence ID" value="EGO64424.1"/>
    <property type="molecule type" value="Genomic_DNA"/>
</dbReference>
<comment type="caution">
    <text evidence="17">The sequence shown here is derived from an EMBL/GenBank/DDBJ whole genome shotgun (WGS) entry which is preliminary data.</text>
</comment>
<proteinExistence type="inferred from homology"/>
<evidence type="ECO:0000256" key="2">
    <source>
        <dbReference type="ARBA" id="ARBA00004496"/>
    </source>
</evidence>
<keyword evidence="8" id="KW-0819">tRNA processing</keyword>
<evidence type="ECO:0000256" key="4">
    <source>
        <dbReference type="ARBA" id="ARBA00017719"/>
    </source>
</evidence>
<evidence type="ECO:0000256" key="8">
    <source>
        <dbReference type="ARBA" id="ARBA00022694"/>
    </source>
</evidence>
<keyword evidence="9" id="KW-0540">Nuclease</keyword>
<dbReference type="STRING" id="1009370.ALO_07983"/>
<evidence type="ECO:0000256" key="5">
    <source>
        <dbReference type="ARBA" id="ARBA00022490"/>
    </source>
</evidence>
<dbReference type="PROSITE" id="PS50126">
    <property type="entry name" value="S1"/>
    <property type="match status" value="1"/>
</dbReference>
<dbReference type="Gene3D" id="3.40.1260.20">
    <property type="entry name" value="Ribonuclease E, catalytic domain"/>
    <property type="match status" value="1"/>
</dbReference>
<dbReference type="AlphaFoldDB" id="F7NHP9"/>
<dbReference type="InterPro" id="IPR012340">
    <property type="entry name" value="NA-bd_OB-fold"/>
</dbReference>
<keyword evidence="18" id="KW-1185">Reference proteome</keyword>
<dbReference type="SMART" id="SM00316">
    <property type="entry name" value="S1"/>
    <property type="match status" value="1"/>
</dbReference>
<dbReference type="InterPro" id="IPR004659">
    <property type="entry name" value="RNase_E/G"/>
</dbReference>
<dbReference type="GO" id="GO:0016787">
    <property type="term" value="F:hydrolase activity"/>
    <property type="evidence" value="ECO:0007669"/>
    <property type="project" value="UniProtKB-KW"/>
</dbReference>
<reference evidence="17 18" key="1">
    <citation type="journal article" date="2011" name="EMBO J.">
        <title>Structural diversity of bacterial flagellar motors.</title>
        <authorList>
            <person name="Chen S."/>
            <person name="Beeby M."/>
            <person name="Murphy G.E."/>
            <person name="Leadbetter J.R."/>
            <person name="Hendrixson D.R."/>
            <person name="Briegel A."/>
            <person name="Li Z."/>
            <person name="Shi J."/>
            <person name="Tocheva E.I."/>
            <person name="Muller A."/>
            <person name="Dobro M.J."/>
            <person name="Jensen G.J."/>
        </authorList>
    </citation>
    <scope>NUCLEOTIDE SEQUENCE [LARGE SCALE GENOMIC DNA]</scope>
    <source>
        <strain evidence="17 18">DSM 6540</strain>
    </source>
</reference>
<dbReference type="GO" id="GO:0000049">
    <property type="term" value="F:tRNA binding"/>
    <property type="evidence" value="ECO:0007669"/>
    <property type="project" value="UniProtKB-KW"/>
</dbReference>
<gene>
    <name evidence="17" type="ORF">ALO_07983</name>
</gene>
<accession>F7NHP9</accession>
<name>F7NHP9_9FIRM</name>
<sequence length="487" mass="54504">MAKRIITNISPDETRMAVLEDGELIDVSIERNQSGHIVGNIYKGKIKNVLPGMQAAFIDIGIDKNAFLYVGDIFPYVPSRATPKDKILTVGQDILVQIVKDAFGAKGPRATTHLTLPGRYVVLMPTVDYIGISRRIAANGERERLRELAEKVRPAGMGVIIRTVAEGKTEEDLIKDIEYLHNLWQSLTVRSKRSKAPCVLYRDVDLVIRIVRDYFSADVEEFIVDHQEAHTRVLDLLAHHSPELATRTKLYQGDDIFSFYGLESEMKKLEERQIELHCGGYIIIDRTEALTVVDVNTGKFIGRTNLEDTVFRTNLEAAAEIARQIRLRDIGGIIIIDFIDMESTEHQKAVLDALTEKLKQDRTKSNVVGITGLGLVEMTRKKSRQSLDAVLFSDCPCCEGRGKVKSPATVAINVRRQLRRLAGSGRSGDKLIIQVHPQVAEVFLQKGELERLNQEMARTISVEPVPAMHPEAFSILQDQNQSIKGST</sequence>
<dbReference type="Proteomes" id="UP000003240">
    <property type="component" value="Unassembled WGS sequence"/>
</dbReference>
<evidence type="ECO:0000256" key="11">
    <source>
        <dbReference type="ARBA" id="ARBA00022730"/>
    </source>
</evidence>
<dbReference type="GO" id="GO:0006364">
    <property type="term" value="P:rRNA processing"/>
    <property type="evidence" value="ECO:0007669"/>
    <property type="project" value="UniProtKB-KW"/>
</dbReference>
<comment type="cofactor">
    <cofactor evidence="1">
        <name>Mg(2+)</name>
        <dbReference type="ChEBI" id="CHEBI:18420"/>
    </cofactor>
</comment>
<dbReference type="PANTHER" id="PTHR30001">
    <property type="entry name" value="RIBONUCLEASE"/>
    <property type="match status" value="1"/>
</dbReference>
<evidence type="ECO:0000256" key="9">
    <source>
        <dbReference type="ARBA" id="ARBA00022722"/>
    </source>
</evidence>
<protein>
    <recommendedName>
        <fullName evidence="4">Ribonuclease G</fullName>
    </recommendedName>
</protein>
<comment type="similarity">
    <text evidence="3">Belongs to the RNase E/G family. RNase G subfamily.</text>
</comment>
<feature type="domain" description="S1 motif" evidence="16">
    <location>
        <begin position="39"/>
        <end position="117"/>
    </location>
</feature>
<keyword evidence="7" id="KW-0820">tRNA-binding</keyword>
<evidence type="ECO:0000256" key="7">
    <source>
        <dbReference type="ARBA" id="ARBA00022555"/>
    </source>
</evidence>
<comment type="subcellular location">
    <subcellularLocation>
        <location evidence="2">Cytoplasm</location>
    </subcellularLocation>
</comment>
<evidence type="ECO:0000256" key="14">
    <source>
        <dbReference type="ARBA" id="ARBA00022842"/>
    </source>
</evidence>
<dbReference type="GO" id="GO:0004519">
    <property type="term" value="F:endonuclease activity"/>
    <property type="evidence" value="ECO:0007669"/>
    <property type="project" value="UniProtKB-KW"/>
</dbReference>
<dbReference type="Pfam" id="PF10150">
    <property type="entry name" value="RNase_E_G"/>
    <property type="match status" value="1"/>
</dbReference>
<evidence type="ECO:0000256" key="3">
    <source>
        <dbReference type="ARBA" id="ARBA00005663"/>
    </source>
</evidence>
<dbReference type="InterPro" id="IPR003029">
    <property type="entry name" value="S1_domain"/>
</dbReference>
<dbReference type="GO" id="GO:0005737">
    <property type="term" value="C:cytoplasm"/>
    <property type="evidence" value="ECO:0007669"/>
    <property type="project" value="UniProtKB-SubCell"/>
</dbReference>
<evidence type="ECO:0000256" key="13">
    <source>
        <dbReference type="ARBA" id="ARBA00022801"/>
    </source>
</evidence>
<evidence type="ECO:0000313" key="18">
    <source>
        <dbReference type="Proteomes" id="UP000003240"/>
    </source>
</evidence>
<dbReference type="PANTHER" id="PTHR30001:SF0">
    <property type="entry name" value="RIBONUCLEASE G"/>
    <property type="match status" value="1"/>
</dbReference>
<keyword evidence="15" id="KW-0694">RNA-binding</keyword>
<keyword evidence="5" id="KW-0963">Cytoplasm</keyword>
<dbReference type="eggNOG" id="COG1530">
    <property type="taxonomic scope" value="Bacteria"/>
</dbReference>
<dbReference type="CDD" id="cd04453">
    <property type="entry name" value="S1_RNase_E"/>
    <property type="match status" value="1"/>
</dbReference>
<dbReference type="Pfam" id="PF20833">
    <property type="entry name" value="RNase_E_G_Thio"/>
    <property type="match status" value="1"/>
</dbReference>
<organism evidence="17 18">
    <name type="scientific">Acetonema longum DSM 6540</name>
    <dbReference type="NCBI Taxonomy" id="1009370"/>
    <lineage>
        <taxon>Bacteria</taxon>
        <taxon>Bacillati</taxon>
        <taxon>Bacillota</taxon>
        <taxon>Negativicutes</taxon>
        <taxon>Acetonemataceae</taxon>
        <taxon>Acetonema</taxon>
    </lineage>
</organism>
<dbReference type="GO" id="GO:0008033">
    <property type="term" value="P:tRNA processing"/>
    <property type="evidence" value="ECO:0007669"/>
    <property type="project" value="UniProtKB-KW"/>
</dbReference>
<dbReference type="Gene3D" id="2.40.50.140">
    <property type="entry name" value="Nucleic acid-binding proteins"/>
    <property type="match status" value="1"/>
</dbReference>
<keyword evidence="10" id="KW-0479">Metal-binding</keyword>
<dbReference type="SUPFAM" id="SSF50249">
    <property type="entry name" value="Nucleic acid-binding proteins"/>
    <property type="match status" value="1"/>
</dbReference>
<dbReference type="RefSeq" id="WP_004094508.1">
    <property type="nucleotide sequence ID" value="NZ_AFGF01000056.1"/>
</dbReference>
<dbReference type="GO" id="GO:0004540">
    <property type="term" value="F:RNA nuclease activity"/>
    <property type="evidence" value="ECO:0007669"/>
    <property type="project" value="InterPro"/>
</dbReference>
<dbReference type="InterPro" id="IPR019307">
    <property type="entry name" value="RNA-bd_AU-1/RNase_E/G"/>
</dbReference>
<keyword evidence="14" id="KW-0460">Magnesium</keyword>
<evidence type="ECO:0000256" key="15">
    <source>
        <dbReference type="ARBA" id="ARBA00022884"/>
    </source>
</evidence>
<dbReference type="OrthoDB" id="9804278at2"/>
<evidence type="ECO:0000259" key="16">
    <source>
        <dbReference type="PROSITE" id="PS50126"/>
    </source>
</evidence>
<dbReference type="GO" id="GO:0046872">
    <property type="term" value="F:metal ion binding"/>
    <property type="evidence" value="ECO:0007669"/>
    <property type="project" value="UniProtKB-KW"/>
</dbReference>